<accession>A0A938XVC7</accession>
<proteinExistence type="predicted"/>
<dbReference type="AlphaFoldDB" id="A0A938XVC7"/>
<evidence type="ECO:0000313" key="1">
    <source>
        <dbReference type="EMBL" id="MBM7590812.1"/>
    </source>
</evidence>
<evidence type="ECO:0000313" key="2">
    <source>
        <dbReference type="Proteomes" id="UP000717624"/>
    </source>
</evidence>
<dbReference type="RefSeq" id="WP_239565407.1">
    <property type="nucleotide sequence ID" value="NZ_BAABIN010000016.1"/>
</dbReference>
<reference evidence="1" key="1">
    <citation type="submission" date="2021-01" db="EMBL/GenBank/DDBJ databases">
        <title>Genomic Encyclopedia of Type Strains, Phase IV (KMG-IV): sequencing the most valuable type-strain genomes for metagenomic binning, comparative biology and taxonomic classification.</title>
        <authorList>
            <person name="Goeker M."/>
        </authorList>
    </citation>
    <scope>NUCLEOTIDE SEQUENCE</scope>
    <source>
        <strain evidence="1">DSM 25523</strain>
    </source>
</reference>
<protein>
    <submittedName>
        <fullName evidence="1">Uncharacterized protein</fullName>
    </submittedName>
</protein>
<name>A0A938XVC7_9BACL</name>
<gene>
    <name evidence="1" type="ORF">JOD01_002422</name>
</gene>
<dbReference type="EMBL" id="JAFBEB010000007">
    <property type="protein sequence ID" value="MBM7590812.1"/>
    <property type="molecule type" value="Genomic_DNA"/>
</dbReference>
<sequence length="70" mass="8606">MDRTLKKLRRHYRNNPGFKQWVKANEAWFRQNPDTFRQLVRDPAMVNLFLDLLVVNSPEIDRKLRRSRRP</sequence>
<comment type="caution">
    <text evidence="1">The sequence shown here is derived from an EMBL/GenBank/DDBJ whole genome shotgun (WGS) entry which is preliminary data.</text>
</comment>
<organism evidence="1 2">
    <name type="scientific">Brevibacillus fulvus</name>
    <dbReference type="NCBI Taxonomy" id="1125967"/>
    <lineage>
        <taxon>Bacteria</taxon>
        <taxon>Bacillati</taxon>
        <taxon>Bacillota</taxon>
        <taxon>Bacilli</taxon>
        <taxon>Bacillales</taxon>
        <taxon>Paenibacillaceae</taxon>
        <taxon>Brevibacillus</taxon>
    </lineage>
</organism>
<keyword evidence="2" id="KW-1185">Reference proteome</keyword>
<dbReference type="Proteomes" id="UP000717624">
    <property type="component" value="Unassembled WGS sequence"/>
</dbReference>